<keyword evidence="2" id="KW-1185">Reference proteome</keyword>
<gene>
    <name evidence="1" type="ORF">SAMN06296036_1228</name>
</gene>
<evidence type="ECO:0008006" key="3">
    <source>
        <dbReference type="Google" id="ProtNLM"/>
    </source>
</evidence>
<proteinExistence type="predicted"/>
<dbReference type="PANTHER" id="PTHR38847">
    <property type="match status" value="1"/>
</dbReference>
<dbReference type="RefSeq" id="WP_132323295.1">
    <property type="nucleotide sequence ID" value="NZ_FWZT01000022.1"/>
</dbReference>
<evidence type="ECO:0000313" key="1">
    <source>
        <dbReference type="EMBL" id="SMF64131.1"/>
    </source>
</evidence>
<dbReference type="OrthoDB" id="5291937at2"/>
<dbReference type="EMBL" id="FWZT01000022">
    <property type="protein sequence ID" value="SMF64131.1"/>
    <property type="molecule type" value="Genomic_DNA"/>
</dbReference>
<reference evidence="2" key="1">
    <citation type="submission" date="2017-04" db="EMBL/GenBank/DDBJ databases">
        <authorList>
            <person name="Varghese N."/>
            <person name="Submissions S."/>
        </authorList>
    </citation>
    <scope>NUCLEOTIDE SEQUENCE [LARGE SCALE GENOMIC DNA]</scope>
    <source>
        <strain evidence="2">RKEM611</strain>
    </source>
</reference>
<sequence length="450" mass="50337">MLTEHLDLETPVLAFGLHDAWQVYKTIEEKGKDMKAIYFAKPAVAMMALIASHQSMATEAEVPEYVQVKSINAAGTGCPLGTIQKNISDDKKAFTMTFSEYFAEIYDGSFPGDSRRNCNLTIDLDFPEGWTYSLVSFDYRGYVFLDDQVEATAKAAYYFQSESEGVEFQSQITGFADEDYHFRDELGIDSVVWSPGCSGARRPLNLQTQIRVNNEENAGGEGFITVDSIDGEFTQKYGLVWRRCVDGPSEPSIPDWAFRPDYDGQFPLAPADLTIKDMTYNGSGCPIGTIANTISDDKKAFTLLFDSFIAEAGPGISLRDSRKNCQVTMDLDYPDGWTFALATFDYRGYMFLDDDVEARQSANYYFQGEAANITRADTVKGFADEDYHFRDVIPVDALMWAPCDKKRALNVNTSINVNNRKARSNSGLITVDSKDGQFAAYHALVWRKCN</sequence>
<dbReference type="PANTHER" id="PTHR38847:SF1">
    <property type="entry name" value="PSEUDOURIDINE SYNTHASE RSUA_RLUA-LIKE DOMAIN-CONTAINING PROTEIN"/>
    <property type="match status" value="1"/>
</dbReference>
<dbReference type="InterPro" id="IPR025649">
    <property type="entry name" value="DUF4360"/>
</dbReference>
<organism evidence="1 2">
    <name type="scientific">Pseudobacteriovorax antillogorgiicola</name>
    <dbReference type="NCBI Taxonomy" id="1513793"/>
    <lineage>
        <taxon>Bacteria</taxon>
        <taxon>Pseudomonadati</taxon>
        <taxon>Bdellovibrionota</taxon>
        <taxon>Oligoflexia</taxon>
        <taxon>Oligoflexales</taxon>
        <taxon>Pseudobacteriovoracaceae</taxon>
        <taxon>Pseudobacteriovorax</taxon>
    </lineage>
</organism>
<evidence type="ECO:0000313" key="2">
    <source>
        <dbReference type="Proteomes" id="UP000192907"/>
    </source>
</evidence>
<protein>
    <recommendedName>
        <fullName evidence="3">DUF4360 domain-containing protein</fullName>
    </recommendedName>
</protein>
<name>A0A1Y6CH67_9BACT</name>
<dbReference type="AlphaFoldDB" id="A0A1Y6CH67"/>
<dbReference type="Pfam" id="PF14273">
    <property type="entry name" value="DUF4360"/>
    <property type="match status" value="2"/>
</dbReference>
<accession>A0A1Y6CH67</accession>
<dbReference type="Proteomes" id="UP000192907">
    <property type="component" value="Unassembled WGS sequence"/>
</dbReference>
<dbReference type="STRING" id="1513793.SAMN06296036_1228"/>